<sequence length="133" mass="14221">MLAPGRSHLLVFALAIAGSAAHADPLAPESTQKLMAQAPWHIQTGGLTNYFLWNDDGSLCVSMHDPAAASCDDEGSWSRNGSEICYKLTWWGSAYGQDAACFTVERAAEGPVDFHAKEANGMTLLYFSVPGAQ</sequence>
<evidence type="ECO:0000256" key="1">
    <source>
        <dbReference type="SAM" id="SignalP"/>
    </source>
</evidence>
<accession>A0A8J7SEP2</accession>
<evidence type="ECO:0000313" key="3">
    <source>
        <dbReference type="Proteomes" id="UP000655420"/>
    </source>
</evidence>
<feature type="signal peptide" evidence="1">
    <location>
        <begin position="1"/>
        <end position="23"/>
    </location>
</feature>
<keyword evidence="1" id="KW-0732">Signal</keyword>
<dbReference type="EMBL" id="JAEHHL010000007">
    <property type="protein sequence ID" value="MBK0399958.1"/>
    <property type="molecule type" value="Genomic_DNA"/>
</dbReference>
<evidence type="ECO:0000313" key="2">
    <source>
        <dbReference type="EMBL" id="MBK0399958.1"/>
    </source>
</evidence>
<proteinExistence type="predicted"/>
<evidence type="ECO:0008006" key="4">
    <source>
        <dbReference type="Google" id="ProtNLM"/>
    </source>
</evidence>
<keyword evidence="3" id="KW-1185">Reference proteome</keyword>
<name>A0A8J7SEP2_9RHOB</name>
<comment type="caution">
    <text evidence="2">The sequence shown here is derived from an EMBL/GenBank/DDBJ whole genome shotgun (WGS) entry which is preliminary data.</text>
</comment>
<dbReference type="AlphaFoldDB" id="A0A8J7SEP2"/>
<feature type="chain" id="PRO_5035209745" description="DUF995 domain-containing protein" evidence="1">
    <location>
        <begin position="24"/>
        <end position="133"/>
    </location>
</feature>
<dbReference type="RefSeq" id="WP_200610185.1">
    <property type="nucleotide sequence ID" value="NZ_JAEHHL010000007.1"/>
</dbReference>
<gene>
    <name evidence="2" type="ORF">H0I76_12220</name>
</gene>
<protein>
    <recommendedName>
        <fullName evidence="4">DUF995 domain-containing protein</fullName>
    </recommendedName>
</protein>
<organism evidence="2 3">
    <name type="scientific">Thermohalobaculum xanthum</name>
    <dbReference type="NCBI Taxonomy" id="2753746"/>
    <lineage>
        <taxon>Bacteria</taxon>
        <taxon>Pseudomonadati</taxon>
        <taxon>Pseudomonadota</taxon>
        <taxon>Alphaproteobacteria</taxon>
        <taxon>Rhodobacterales</taxon>
        <taxon>Paracoccaceae</taxon>
        <taxon>Thermohalobaculum</taxon>
    </lineage>
</organism>
<dbReference type="Proteomes" id="UP000655420">
    <property type="component" value="Unassembled WGS sequence"/>
</dbReference>
<reference evidence="2" key="1">
    <citation type="submission" date="2020-12" db="EMBL/GenBank/DDBJ databases">
        <title>Bacterial taxonomy.</title>
        <authorList>
            <person name="Pan X."/>
        </authorList>
    </citation>
    <scope>NUCLEOTIDE SEQUENCE</scope>
    <source>
        <strain evidence="2">M0105</strain>
    </source>
</reference>